<dbReference type="InterPro" id="IPR043128">
    <property type="entry name" value="Rev_trsase/Diguanyl_cyclase"/>
</dbReference>
<feature type="non-terminal residue" evidence="2">
    <location>
        <position position="1"/>
    </location>
</feature>
<protein>
    <recommendedName>
        <fullName evidence="1">Reverse transcriptase domain-containing protein</fullName>
    </recommendedName>
</protein>
<proteinExistence type="predicted"/>
<dbReference type="Gene3D" id="3.10.10.10">
    <property type="entry name" value="HIV Type 1 Reverse Transcriptase, subunit A, domain 1"/>
    <property type="match status" value="1"/>
</dbReference>
<comment type="caution">
    <text evidence="2">The sequence shown here is derived from an EMBL/GenBank/DDBJ whole genome shotgun (WGS) entry which is preliminary data.</text>
</comment>
<evidence type="ECO:0000259" key="1">
    <source>
        <dbReference type="Pfam" id="PF00078"/>
    </source>
</evidence>
<dbReference type="OrthoDB" id="420169at2759"/>
<sequence length="391" mass="44946">RDQAGSSLPRSSRLCLYQERLGQYREESSSKRLKKKTIIRGQSLHLYTKKCRDPRIFSVPCTIGRYTFIDAMLDPGASIDVMPASLYKSLNFGDLEPIGAVIQLANRSVVQPVGILEDVLVQVNDLIFSIDFYVLEMEDEMFGKGSTLILGRPFLMTTRKKIDVHAWTSSIEFGDNLVQFISLTNSFPQQSPPDELKPLLEHLKYAYLDQDQQFPEQEENLLTVLQQHKKSIRWKLLDLPRINPSICMHRIRMEEEAHVVKKEVTRLLAAGINYPISDSNWVVPKKSGMTVTKNQHDEMVSTRIQNSWRLCINYKKLNQATCKDNFPLSFLDQILEKLAGKSHYCFLDGYSRYMQIHISPEDQHKTTFTCPFGTFAYTRMPFGLCNAPSTF</sequence>
<feature type="non-terminal residue" evidence="2">
    <location>
        <position position="391"/>
    </location>
</feature>
<dbReference type="AlphaFoldDB" id="A0A371HY66"/>
<dbReference type="PANTHER" id="PTHR33067:SF15">
    <property type="entry name" value="RNA-DIRECTED DNA POLYMERASE"/>
    <property type="match status" value="1"/>
</dbReference>
<dbReference type="Gene3D" id="2.40.70.10">
    <property type="entry name" value="Acid Proteases"/>
    <property type="match status" value="1"/>
</dbReference>
<keyword evidence="3" id="KW-1185">Reference proteome</keyword>
<dbReference type="InterPro" id="IPR021109">
    <property type="entry name" value="Peptidase_aspartic_dom_sf"/>
</dbReference>
<reference evidence="2" key="1">
    <citation type="submission" date="2018-05" db="EMBL/GenBank/DDBJ databases">
        <title>Draft genome of Mucuna pruriens seed.</title>
        <authorList>
            <person name="Nnadi N.E."/>
            <person name="Vos R."/>
            <person name="Hasami M.H."/>
            <person name="Devisetty U.K."/>
            <person name="Aguiy J.C."/>
        </authorList>
    </citation>
    <scope>NUCLEOTIDE SEQUENCE [LARGE SCALE GENOMIC DNA]</scope>
    <source>
        <strain evidence="2">JCA_2017</strain>
    </source>
</reference>
<dbReference type="Gene3D" id="3.30.70.270">
    <property type="match status" value="1"/>
</dbReference>
<accession>A0A371HY66</accession>
<evidence type="ECO:0000313" key="2">
    <source>
        <dbReference type="EMBL" id="RDY07728.1"/>
    </source>
</evidence>
<dbReference type="CDD" id="cd01647">
    <property type="entry name" value="RT_LTR"/>
    <property type="match status" value="1"/>
</dbReference>
<dbReference type="EMBL" id="QJKJ01001412">
    <property type="protein sequence ID" value="RDY07728.1"/>
    <property type="molecule type" value="Genomic_DNA"/>
</dbReference>
<dbReference type="Proteomes" id="UP000257109">
    <property type="component" value="Unassembled WGS sequence"/>
</dbReference>
<dbReference type="InterPro" id="IPR000477">
    <property type="entry name" value="RT_dom"/>
</dbReference>
<dbReference type="InterPro" id="IPR043502">
    <property type="entry name" value="DNA/RNA_pol_sf"/>
</dbReference>
<evidence type="ECO:0000313" key="3">
    <source>
        <dbReference type="Proteomes" id="UP000257109"/>
    </source>
</evidence>
<feature type="domain" description="Reverse transcriptase" evidence="1">
    <location>
        <begin position="297"/>
        <end position="391"/>
    </location>
</feature>
<dbReference type="CDD" id="cd00303">
    <property type="entry name" value="retropepsin_like"/>
    <property type="match status" value="1"/>
</dbReference>
<organism evidence="2 3">
    <name type="scientific">Mucuna pruriens</name>
    <name type="common">Velvet bean</name>
    <name type="synonym">Dolichos pruriens</name>
    <dbReference type="NCBI Taxonomy" id="157652"/>
    <lineage>
        <taxon>Eukaryota</taxon>
        <taxon>Viridiplantae</taxon>
        <taxon>Streptophyta</taxon>
        <taxon>Embryophyta</taxon>
        <taxon>Tracheophyta</taxon>
        <taxon>Spermatophyta</taxon>
        <taxon>Magnoliopsida</taxon>
        <taxon>eudicotyledons</taxon>
        <taxon>Gunneridae</taxon>
        <taxon>Pentapetalae</taxon>
        <taxon>rosids</taxon>
        <taxon>fabids</taxon>
        <taxon>Fabales</taxon>
        <taxon>Fabaceae</taxon>
        <taxon>Papilionoideae</taxon>
        <taxon>50 kb inversion clade</taxon>
        <taxon>NPAAA clade</taxon>
        <taxon>indigoferoid/millettioid clade</taxon>
        <taxon>Phaseoleae</taxon>
        <taxon>Mucuna</taxon>
    </lineage>
</organism>
<gene>
    <name evidence="2" type="ORF">CR513_08114</name>
</gene>
<dbReference type="PANTHER" id="PTHR33067">
    <property type="entry name" value="RNA-DIRECTED DNA POLYMERASE-RELATED"/>
    <property type="match status" value="1"/>
</dbReference>
<name>A0A371HY66_MUCPR</name>
<dbReference type="SUPFAM" id="SSF56672">
    <property type="entry name" value="DNA/RNA polymerases"/>
    <property type="match status" value="1"/>
</dbReference>
<dbReference type="Pfam" id="PF00078">
    <property type="entry name" value="RVT_1"/>
    <property type="match status" value="1"/>
</dbReference>